<protein>
    <submittedName>
        <fullName evidence="1">Acylneuraminate cytidylyltransferase family protein</fullName>
    </submittedName>
</protein>
<dbReference type="AlphaFoldDB" id="A0AAU7KDE5"/>
<dbReference type="InterPro" id="IPR003329">
    <property type="entry name" value="Cytidylyl_trans"/>
</dbReference>
<keyword evidence="1" id="KW-0808">Transferase</keyword>
<organism evidence="1">
    <name type="scientific">Halomonas sp. RT37</name>
    <dbReference type="NCBI Taxonomy" id="2950872"/>
    <lineage>
        <taxon>Bacteria</taxon>
        <taxon>Pseudomonadati</taxon>
        <taxon>Pseudomonadota</taxon>
        <taxon>Gammaproteobacteria</taxon>
        <taxon>Oceanospirillales</taxon>
        <taxon>Halomonadaceae</taxon>
        <taxon>Halomonas</taxon>
    </lineage>
</organism>
<dbReference type="RefSeq" id="WP_348814436.1">
    <property type="nucleotide sequence ID" value="NZ_CP098827.1"/>
</dbReference>
<proteinExistence type="predicted"/>
<dbReference type="Gene3D" id="3.90.550.10">
    <property type="entry name" value="Spore Coat Polysaccharide Biosynthesis Protein SpsA, Chain A"/>
    <property type="match status" value="1"/>
</dbReference>
<dbReference type="CDD" id="cd02513">
    <property type="entry name" value="CMP-NeuAc_Synthase"/>
    <property type="match status" value="1"/>
</dbReference>
<sequence length="237" mass="26069">MTPVSEAAMSVTAVIPARGGSKSVPRKNLRPLGGRPLLVWSIEVARQVMAIDRVIVSTDDDEIAQVARRHGAEVHRRSAHLATDEALVIDAIREVFDELNQGGEAPEVMVLLEPTCPLRSAQDVAECLSRLVVQGLDSVATFKAAEVNPHRTWRLDARGRPTAFIDGSDPWLPRQALPMAYQLNGAVYAFRPDRLPEDGKALLFGRSGAVIMPAERSVDIDREHDFVIVESLLRRAR</sequence>
<dbReference type="SUPFAM" id="SSF53448">
    <property type="entry name" value="Nucleotide-diphospho-sugar transferases"/>
    <property type="match status" value="1"/>
</dbReference>
<dbReference type="GO" id="GO:0008781">
    <property type="term" value="F:N-acylneuraminate cytidylyltransferase activity"/>
    <property type="evidence" value="ECO:0007669"/>
    <property type="project" value="TreeGrafter"/>
</dbReference>
<gene>
    <name evidence="1" type="ORF">NFG58_12430</name>
</gene>
<dbReference type="InterPro" id="IPR029044">
    <property type="entry name" value="Nucleotide-diphossugar_trans"/>
</dbReference>
<evidence type="ECO:0000313" key="1">
    <source>
        <dbReference type="EMBL" id="XBO69434.1"/>
    </source>
</evidence>
<reference evidence="1" key="1">
    <citation type="submission" date="2022-06" db="EMBL/GenBank/DDBJ databases">
        <title>A novel DMS-producing enzyme.</title>
        <authorList>
            <person name="Zhang Y."/>
        </authorList>
    </citation>
    <scope>NUCLEOTIDE SEQUENCE</scope>
    <source>
        <strain evidence="1">RT37</strain>
    </source>
</reference>
<dbReference type="PANTHER" id="PTHR21485:SF6">
    <property type="entry name" value="N-ACYLNEURAMINATE CYTIDYLYLTRANSFERASE-RELATED"/>
    <property type="match status" value="1"/>
</dbReference>
<accession>A0AAU7KDE5</accession>
<dbReference type="PANTHER" id="PTHR21485">
    <property type="entry name" value="HAD SUPERFAMILY MEMBERS CMAS AND KDSC"/>
    <property type="match status" value="1"/>
</dbReference>
<dbReference type="InterPro" id="IPR050793">
    <property type="entry name" value="CMP-NeuNAc_synthase"/>
</dbReference>
<dbReference type="Pfam" id="PF02348">
    <property type="entry name" value="CTP_transf_3"/>
    <property type="match status" value="1"/>
</dbReference>
<dbReference type="EMBL" id="CP098827">
    <property type="protein sequence ID" value="XBO69434.1"/>
    <property type="molecule type" value="Genomic_DNA"/>
</dbReference>
<name>A0AAU7KDE5_9GAMM</name>
<keyword evidence="1" id="KW-0548">Nucleotidyltransferase</keyword>